<keyword evidence="1" id="KW-0732">Signal</keyword>
<dbReference type="AlphaFoldDB" id="A0A4C1TJ63"/>
<dbReference type="Proteomes" id="UP000299102">
    <property type="component" value="Unassembled WGS sequence"/>
</dbReference>
<reference evidence="2 3" key="1">
    <citation type="journal article" date="2019" name="Commun. Biol.">
        <title>The bagworm genome reveals a unique fibroin gene that provides high tensile strength.</title>
        <authorList>
            <person name="Kono N."/>
            <person name="Nakamura H."/>
            <person name="Ohtoshi R."/>
            <person name="Tomita M."/>
            <person name="Numata K."/>
            <person name="Arakawa K."/>
        </authorList>
    </citation>
    <scope>NUCLEOTIDE SEQUENCE [LARGE SCALE GENOMIC DNA]</scope>
</reference>
<dbReference type="EMBL" id="BGZK01000057">
    <property type="protein sequence ID" value="GBP13438.1"/>
    <property type="molecule type" value="Genomic_DNA"/>
</dbReference>
<feature type="signal peptide" evidence="1">
    <location>
        <begin position="1"/>
        <end position="16"/>
    </location>
</feature>
<organism evidence="2 3">
    <name type="scientific">Eumeta variegata</name>
    <name type="common">Bagworm moth</name>
    <name type="synonym">Eumeta japonica</name>
    <dbReference type="NCBI Taxonomy" id="151549"/>
    <lineage>
        <taxon>Eukaryota</taxon>
        <taxon>Metazoa</taxon>
        <taxon>Ecdysozoa</taxon>
        <taxon>Arthropoda</taxon>
        <taxon>Hexapoda</taxon>
        <taxon>Insecta</taxon>
        <taxon>Pterygota</taxon>
        <taxon>Neoptera</taxon>
        <taxon>Endopterygota</taxon>
        <taxon>Lepidoptera</taxon>
        <taxon>Glossata</taxon>
        <taxon>Ditrysia</taxon>
        <taxon>Tineoidea</taxon>
        <taxon>Psychidae</taxon>
        <taxon>Oiketicinae</taxon>
        <taxon>Eumeta</taxon>
    </lineage>
</organism>
<name>A0A4C1TJ63_EUMVA</name>
<comment type="caution">
    <text evidence="2">The sequence shown here is derived from an EMBL/GenBank/DDBJ whole genome shotgun (WGS) entry which is preliminary data.</text>
</comment>
<keyword evidence="3" id="KW-1185">Reference proteome</keyword>
<sequence length="86" mass="9609">MLAYFITGIFLQYLKSLDPVVWGLCVDISDGPVRSFIFINRRSRALKPPRRPTKGWWLVTTVVCGTATKTDGLTPSGARGVFYDLT</sequence>
<evidence type="ECO:0000313" key="2">
    <source>
        <dbReference type="EMBL" id="GBP13438.1"/>
    </source>
</evidence>
<feature type="chain" id="PRO_5020021453" evidence="1">
    <location>
        <begin position="17"/>
        <end position="86"/>
    </location>
</feature>
<evidence type="ECO:0000313" key="3">
    <source>
        <dbReference type="Proteomes" id="UP000299102"/>
    </source>
</evidence>
<accession>A0A4C1TJ63</accession>
<proteinExistence type="predicted"/>
<protein>
    <submittedName>
        <fullName evidence="2">Uncharacterized protein</fullName>
    </submittedName>
</protein>
<evidence type="ECO:0000256" key="1">
    <source>
        <dbReference type="SAM" id="SignalP"/>
    </source>
</evidence>
<gene>
    <name evidence="2" type="ORF">EVAR_4194_1</name>
</gene>